<keyword evidence="11" id="KW-1185">Reference proteome</keyword>
<keyword evidence="3" id="KW-0813">Transport</keyword>
<dbReference type="OrthoDB" id="369870at2"/>
<dbReference type="GO" id="GO:0005886">
    <property type="term" value="C:plasma membrane"/>
    <property type="evidence" value="ECO:0007669"/>
    <property type="project" value="UniProtKB-SubCell"/>
</dbReference>
<dbReference type="PANTHER" id="PTHR22911:SF137">
    <property type="entry name" value="SOLUTE CARRIER FAMILY 35 MEMBER G2-RELATED"/>
    <property type="match status" value="1"/>
</dbReference>
<keyword evidence="7 8" id="KW-0472">Membrane</keyword>
<dbReference type="InterPro" id="IPR037185">
    <property type="entry name" value="EmrE-like"/>
</dbReference>
<dbReference type="InterPro" id="IPR004626">
    <property type="entry name" value="RarD"/>
</dbReference>
<evidence type="ECO:0000256" key="3">
    <source>
        <dbReference type="ARBA" id="ARBA00022448"/>
    </source>
</evidence>
<dbReference type="PANTHER" id="PTHR22911">
    <property type="entry name" value="ACYL-MALONYL CONDENSING ENZYME-RELATED"/>
    <property type="match status" value="1"/>
</dbReference>
<evidence type="ECO:0000313" key="11">
    <source>
        <dbReference type="Proteomes" id="UP000462152"/>
    </source>
</evidence>
<feature type="transmembrane region" description="Helical" evidence="8">
    <location>
        <begin position="50"/>
        <end position="69"/>
    </location>
</feature>
<sequence length="319" mass="34368">MVSDEADAPKATNNLKTGFILAFVSYGLWGFLPLYFAAIKPTGAFEILGWRIFFSLILCVLLVTVTRSWGKVAAVFRNKRVNFTLGLAGGIVSINWLVYIIATTTGHVLEASLGYFINPVATIVLGVFVLHEKLRRLQWAAVGVSLVAIVVLSVEYGALPWMSLAIAGSFALYGLVKKNVGGRVDSLTGLTFETAWLFIPAVVALVLVQTVGGGLAFGHIGALRTTLLVGTGVMTLVPLLTFAGAASRLPLSYVGMVQYFNPVMQFLAGYLLLGEEMTTGQWFGFAIVWVAILLLIIDAARAARTYRRAVRRAGRSGES</sequence>
<evidence type="ECO:0000256" key="7">
    <source>
        <dbReference type="ARBA" id="ARBA00023136"/>
    </source>
</evidence>
<gene>
    <name evidence="10" type="primary">rarD</name>
    <name evidence="10" type="ORF">GMA10_09870</name>
</gene>
<evidence type="ECO:0000256" key="8">
    <source>
        <dbReference type="SAM" id="Phobius"/>
    </source>
</evidence>
<evidence type="ECO:0000256" key="2">
    <source>
        <dbReference type="ARBA" id="ARBA00007362"/>
    </source>
</evidence>
<feature type="transmembrane region" description="Helical" evidence="8">
    <location>
        <begin position="197"/>
        <end position="220"/>
    </location>
</feature>
<keyword evidence="6 8" id="KW-1133">Transmembrane helix</keyword>
<evidence type="ECO:0000256" key="6">
    <source>
        <dbReference type="ARBA" id="ARBA00022989"/>
    </source>
</evidence>
<evidence type="ECO:0000256" key="1">
    <source>
        <dbReference type="ARBA" id="ARBA00004651"/>
    </source>
</evidence>
<proteinExistence type="inferred from homology"/>
<feature type="transmembrane region" description="Helical" evidence="8">
    <location>
        <begin position="113"/>
        <end position="130"/>
    </location>
</feature>
<comment type="caution">
    <text evidence="10">The sequence shown here is derived from an EMBL/GenBank/DDBJ whole genome shotgun (WGS) entry which is preliminary data.</text>
</comment>
<dbReference type="AlphaFoldDB" id="A0A7K1LKE4"/>
<dbReference type="NCBIfam" id="TIGR00688">
    <property type="entry name" value="rarD"/>
    <property type="match status" value="1"/>
</dbReference>
<evidence type="ECO:0000259" key="9">
    <source>
        <dbReference type="Pfam" id="PF00892"/>
    </source>
</evidence>
<evidence type="ECO:0000256" key="5">
    <source>
        <dbReference type="ARBA" id="ARBA00022692"/>
    </source>
</evidence>
<protein>
    <submittedName>
        <fullName evidence="10">EamA family transporter RarD</fullName>
    </submittedName>
</protein>
<reference evidence="10 11" key="1">
    <citation type="submission" date="2019-12" db="EMBL/GenBank/DDBJ databases">
        <authorList>
            <person name="Li J."/>
            <person name="Shi Y."/>
            <person name="Xu G."/>
            <person name="Xiao D."/>
            <person name="Ran X."/>
        </authorList>
    </citation>
    <scope>NUCLEOTIDE SEQUENCE [LARGE SCALE GENOMIC DNA]</scope>
    <source>
        <strain evidence="10 11">JCM 15915</strain>
    </source>
</reference>
<feature type="transmembrane region" description="Helical" evidence="8">
    <location>
        <begin position="81"/>
        <end position="101"/>
    </location>
</feature>
<feature type="transmembrane region" description="Helical" evidence="8">
    <location>
        <begin position="137"/>
        <end position="154"/>
    </location>
</feature>
<comment type="subcellular location">
    <subcellularLocation>
        <location evidence="1">Cell membrane</location>
        <topology evidence="1">Multi-pass membrane protein</topology>
    </subcellularLocation>
</comment>
<comment type="similarity">
    <text evidence="2">Belongs to the EamA transporter family.</text>
</comment>
<name>A0A7K1LKE4_9MICC</name>
<feature type="transmembrane region" description="Helical" evidence="8">
    <location>
        <begin position="19"/>
        <end position="38"/>
    </location>
</feature>
<feature type="transmembrane region" description="Helical" evidence="8">
    <location>
        <begin position="226"/>
        <end position="246"/>
    </location>
</feature>
<dbReference type="Pfam" id="PF00892">
    <property type="entry name" value="EamA"/>
    <property type="match status" value="2"/>
</dbReference>
<keyword evidence="5 8" id="KW-0812">Transmembrane</keyword>
<dbReference type="EMBL" id="WOGT01000006">
    <property type="protein sequence ID" value="MUN55513.1"/>
    <property type="molecule type" value="Genomic_DNA"/>
</dbReference>
<feature type="transmembrane region" description="Helical" evidence="8">
    <location>
        <begin position="279"/>
        <end position="297"/>
    </location>
</feature>
<keyword evidence="4" id="KW-1003">Cell membrane</keyword>
<organism evidence="10 11">
    <name type="scientific">Rothia koreensis</name>
    <dbReference type="NCBI Taxonomy" id="592378"/>
    <lineage>
        <taxon>Bacteria</taxon>
        <taxon>Bacillati</taxon>
        <taxon>Actinomycetota</taxon>
        <taxon>Actinomycetes</taxon>
        <taxon>Micrococcales</taxon>
        <taxon>Micrococcaceae</taxon>
        <taxon>Rothia</taxon>
    </lineage>
</organism>
<dbReference type="SUPFAM" id="SSF103481">
    <property type="entry name" value="Multidrug resistance efflux transporter EmrE"/>
    <property type="match status" value="2"/>
</dbReference>
<feature type="domain" description="EamA" evidence="9">
    <location>
        <begin position="17"/>
        <end position="153"/>
    </location>
</feature>
<dbReference type="InterPro" id="IPR000620">
    <property type="entry name" value="EamA_dom"/>
</dbReference>
<evidence type="ECO:0000256" key="4">
    <source>
        <dbReference type="ARBA" id="ARBA00022475"/>
    </source>
</evidence>
<feature type="domain" description="EamA" evidence="9">
    <location>
        <begin position="163"/>
        <end position="296"/>
    </location>
</feature>
<dbReference type="Proteomes" id="UP000462152">
    <property type="component" value="Unassembled WGS sequence"/>
</dbReference>
<accession>A0A7K1LKE4</accession>
<evidence type="ECO:0000313" key="10">
    <source>
        <dbReference type="EMBL" id="MUN55513.1"/>
    </source>
</evidence>